<keyword evidence="2" id="KW-1003">Cell membrane</keyword>
<dbReference type="AlphaFoldDB" id="A0A4C1YHD6"/>
<accession>A0A4C1YHD6</accession>
<evidence type="ECO:0000256" key="6">
    <source>
        <dbReference type="SAM" id="Phobius"/>
    </source>
</evidence>
<reference evidence="7 8" key="1">
    <citation type="journal article" date="2019" name="Commun. Biol.">
        <title>The bagworm genome reveals a unique fibroin gene that provides high tensile strength.</title>
        <authorList>
            <person name="Kono N."/>
            <person name="Nakamura H."/>
            <person name="Ohtoshi R."/>
            <person name="Tomita M."/>
            <person name="Numata K."/>
            <person name="Arakawa K."/>
        </authorList>
    </citation>
    <scope>NUCLEOTIDE SEQUENCE [LARGE SCALE GENOMIC DNA]</scope>
</reference>
<evidence type="ECO:0000313" key="8">
    <source>
        <dbReference type="Proteomes" id="UP000299102"/>
    </source>
</evidence>
<comment type="caution">
    <text evidence="7">The sequence shown here is derived from an EMBL/GenBank/DDBJ whole genome shotgun (WGS) entry which is preliminary data.</text>
</comment>
<name>A0A4C1YHD6_EUMVA</name>
<dbReference type="GO" id="GO:0005886">
    <property type="term" value="C:plasma membrane"/>
    <property type="evidence" value="ECO:0007669"/>
    <property type="project" value="UniProtKB-SubCell"/>
</dbReference>
<feature type="transmembrane region" description="Helical" evidence="6">
    <location>
        <begin position="188"/>
        <end position="208"/>
    </location>
</feature>
<sequence>MSTTITIRFRFDVTGVLHGLWWCTTISITHFYMVSASTMSYNISETMIKLSLSVQKMLPKTNHENIFLEENYNELLCGSLKRIEDAYDGLCNCCSALNDVFGFSEIFAGAMNLLQLGITFYAMTMMAVSFEAVQRAARGLRRSLALLSSELLTGDISLDVQMLARDVLHAVRARQPRLSACGLFELRMTLLTGLLSLTATYSIVLLQFTHFL</sequence>
<evidence type="ECO:0008006" key="9">
    <source>
        <dbReference type="Google" id="ProtNLM"/>
    </source>
</evidence>
<keyword evidence="8" id="KW-1185">Reference proteome</keyword>
<keyword evidence="5 6" id="KW-0472">Membrane</keyword>
<dbReference type="InterPro" id="IPR013604">
    <property type="entry name" value="7TM_chemorcpt"/>
</dbReference>
<keyword evidence="3 6" id="KW-0812">Transmembrane</keyword>
<evidence type="ECO:0000256" key="2">
    <source>
        <dbReference type="ARBA" id="ARBA00022475"/>
    </source>
</evidence>
<feature type="transmembrane region" description="Helical" evidence="6">
    <location>
        <begin position="20"/>
        <end position="43"/>
    </location>
</feature>
<proteinExistence type="predicted"/>
<evidence type="ECO:0000256" key="3">
    <source>
        <dbReference type="ARBA" id="ARBA00022692"/>
    </source>
</evidence>
<dbReference type="Pfam" id="PF08395">
    <property type="entry name" value="7tm_7"/>
    <property type="match status" value="1"/>
</dbReference>
<dbReference type="EMBL" id="BGZK01001250">
    <property type="protein sequence ID" value="GBP75488.1"/>
    <property type="molecule type" value="Genomic_DNA"/>
</dbReference>
<evidence type="ECO:0000256" key="1">
    <source>
        <dbReference type="ARBA" id="ARBA00004651"/>
    </source>
</evidence>
<evidence type="ECO:0000313" key="7">
    <source>
        <dbReference type="EMBL" id="GBP75488.1"/>
    </source>
</evidence>
<keyword evidence="4 6" id="KW-1133">Transmembrane helix</keyword>
<organism evidence="7 8">
    <name type="scientific">Eumeta variegata</name>
    <name type="common">Bagworm moth</name>
    <name type="synonym">Eumeta japonica</name>
    <dbReference type="NCBI Taxonomy" id="151549"/>
    <lineage>
        <taxon>Eukaryota</taxon>
        <taxon>Metazoa</taxon>
        <taxon>Ecdysozoa</taxon>
        <taxon>Arthropoda</taxon>
        <taxon>Hexapoda</taxon>
        <taxon>Insecta</taxon>
        <taxon>Pterygota</taxon>
        <taxon>Neoptera</taxon>
        <taxon>Endopterygota</taxon>
        <taxon>Lepidoptera</taxon>
        <taxon>Glossata</taxon>
        <taxon>Ditrysia</taxon>
        <taxon>Tineoidea</taxon>
        <taxon>Psychidae</taxon>
        <taxon>Oiketicinae</taxon>
        <taxon>Eumeta</taxon>
    </lineage>
</organism>
<protein>
    <recommendedName>
        <fullName evidence="9">Gustatory receptor</fullName>
    </recommendedName>
</protein>
<evidence type="ECO:0000256" key="4">
    <source>
        <dbReference type="ARBA" id="ARBA00022989"/>
    </source>
</evidence>
<evidence type="ECO:0000256" key="5">
    <source>
        <dbReference type="ARBA" id="ARBA00023136"/>
    </source>
</evidence>
<comment type="subcellular location">
    <subcellularLocation>
        <location evidence="1">Cell membrane</location>
        <topology evidence="1">Multi-pass membrane protein</topology>
    </subcellularLocation>
</comment>
<dbReference type="GO" id="GO:0050909">
    <property type="term" value="P:sensory perception of taste"/>
    <property type="evidence" value="ECO:0007669"/>
    <property type="project" value="InterPro"/>
</dbReference>
<gene>
    <name evidence="7" type="ORF">EVAR_57226_1</name>
</gene>
<dbReference type="Proteomes" id="UP000299102">
    <property type="component" value="Unassembled WGS sequence"/>
</dbReference>
<feature type="transmembrane region" description="Helical" evidence="6">
    <location>
        <begin position="113"/>
        <end position="133"/>
    </location>
</feature>